<sequence length="81" mass="9251">MDRALRLVGYEIFRFGASELLEPNAEEVLIGFYRSLFERYSLHGAMTQGFPRTSAGAIRRLSGLLARHRHRSSWEGGKPKK</sequence>
<evidence type="ECO:0000313" key="2">
    <source>
        <dbReference type="Proteomes" id="UP000572407"/>
    </source>
</evidence>
<organism evidence="1 2">
    <name type="scientific">Pseudomonas brassicacearum subsp. neoaurantiaca</name>
    <dbReference type="NCBI Taxonomy" id="494916"/>
    <lineage>
        <taxon>Bacteria</taxon>
        <taxon>Pseudomonadati</taxon>
        <taxon>Pseudomonadota</taxon>
        <taxon>Gammaproteobacteria</taxon>
        <taxon>Pseudomonadales</taxon>
        <taxon>Pseudomonadaceae</taxon>
        <taxon>Pseudomonas</taxon>
    </lineage>
</organism>
<dbReference type="AlphaFoldDB" id="A0A7V8UBD1"/>
<reference evidence="1 2" key="1">
    <citation type="submission" date="2019-06" db="EMBL/GenBank/DDBJ databases">
        <title>Analysis of the biodiversity of Brassica napus bacterial endophytes for the selection of potential efficient biofertilizers for rapeseed crops.</title>
        <authorList>
            <person name="Jimenez-Gomez A."/>
            <person name="Saati-Santamaria Z."/>
            <person name="Menendez E."/>
            <person name="Rivas R."/>
            <person name="Mateos P.F."/>
            <person name="Velazquez E."/>
            <person name="Garcia-Fraile P."/>
        </authorList>
    </citation>
    <scope>NUCLEOTIDE SEQUENCE [LARGE SCALE GENOMIC DNA]</scope>
    <source>
        <strain evidence="1 2">CDVBN10</strain>
    </source>
</reference>
<dbReference type="Proteomes" id="UP000572407">
    <property type="component" value="Unassembled WGS sequence"/>
</dbReference>
<comment type="caution">
    <text evidence="1">The sequence shown here is derived from an EMBL/GenBank/DDBJ whole genome shotgun (WGS) entry which is preliminary data.</text>
</comment>
<proteinExistence type="predicted"/>
<evidence type="ECO:0000313" key="1">
    <source>
        <dbReference type="EMBL" id="MBA1376794.1"/>
    </source>
</evidence>
<protein>
    <submittedName>
        <fullName evidence="1">Uncharacterized protein</fullName>
    </submittedName>
</protein>
<dbReference type="EMBL" id="VDLV01000003">
    <property type="protein sequence ID" value="MBA1376794.1"/>
    <property type="molecule type" value="Genomic_DNA"/>
</dbReference>
<gene>
    <name evidence="1" type="ORF">FHK92_03000</name>
</gene>
<accession>A0A7V8UBD1</accession>
<name>A0A7V8UBD1_9PSED</name>